<dbReference type="SMART" id="SM00382">
    <property type="entry name" value="AAA"/>
    <property type="match status" value="1"/>
</dbReference>
<evidence type="ECO:0000256" key="2">
    <source>
        <dbReference type="ARBA" id="ARBA00022840"/>
    </source>
</evidence>
<feature type="domain" description="PAC" evidence="8">
    <location>
        <begin position="77"/>
        <end position="129"/>
    </location>
</feature>
<dbReference type="InterPro" id="IPR025662">
    <property type="entry name" value="Sigma_54_int_dom_ATP-bd_1"/>
</dbReference>
<keyword evidence="5" id="KW-0804">Transcription</keyword>
<evidence type="ECO:0000313" key="10">
    <source>
        <dbReference type="Proteomes" id="UP000323521"/>
    </source>
</evidence>
<dbReference type="Gene3D" id="1.10.10.60">
    <property type="entry name" value="Homeodomain-like"/>
    <property type="match status" value="1"/>
</dbReference>
<dbReference type="InterPro" id="IPR002078">
    <property type="entry name" value="Sigma_54_int"/>
</dbReference>
<keyword evidence="3" id="KW-0805">Transcription regulation</keyword>
<dbReference type="CDD" id="cd00009">
    <property type="entry name" value="AAA"/>
    <property type="match status" value="1"/>
</dbReference>
<dbReference type="Pfam" id="PF00158">
    <property type="entry name" value="Sigma54_activat"/>
    <property type="match status" value="1"/>
</dbReference>
<dbReference type="PROSITE" id="PS00676">
    <property type="entry name" value="SIGMA54_INTERACT_2"/>
    <property type="match status" value="1"/>
</dbReference>
<keyword evidence="4" id="KW-0238">DNA-binding</keyword>
<dbReference type="InterPro" id="IPR009057">
    <property type="entry name" value="Homeodomain-like_sf"/>
</dbReference>
<dbReference type="Gene3D" id="3.30.450.20">
    <property type="entry name" value="PAS domain"/>
    <property type="match status" value="1"/>
</dbReference>
<dbReference type="SMART" id="SM00091">
    <property type="entry name" value="PAS"/>
    <property type="match status" value="1"/>
</dbReference>
<gene>
    <name evidence="9" type="ORF">DCMF_24635</name>
</gene>
<dbReference type="InterPro" id="IPR000700">
    <property type="entry name" value="PAS-assoc_C"/>
</dbReference>
<proteinExistence type="predicted"/>
<reference evidence="9 10" key="1">
    <citation type="submission" date="2016-10" db="EMBL/GenBank/DDBJ databases">
        <title>Complete Genome Sequence of Peptococcaceae strain DCMF.</title>
        <authorList>
            <person name="Edwards R.J."/>
            <person name="Holland S.I."/>
            <person name="Deshpande N.P."/>
            <person name="Wong Y.K."/>
            <person name="Ertan H."/>
            <person name="Manefield M."/>
            <person name="Russell T.L."/>
            <person name="Lee M.J."/>
        </authorList>
    </citation>
    <scope>NUCLEOTIDE SEQUENCE [LARGE SCALE GENOMIC DNA]</scope>
    <source>
        <strain evidence="9 10">DCMF</strain>
    </source>
</reference>
<keyword evidence="1" id="KW-0547">Nucleotide-binding</keyword>
<dbReference type="Gene3D" id="1.10.8.60">
    <property type="match status" value="1"/>
</dbReference>
<dbReference type="SUPFAM" id="SSF46689">
    <property type="entry name" value="Homeodomain-like"/>
    <property type="match status" value="1"/>
</dbReference>
<dbReference type="InterPro" id="IPR000014">
    <property type="entry name" value="PAS"/>
</dbReference>
<dbReference type="GO" id="GO:0005524">
    <property type="term" value="F:ATP binding"/>
    <property type="evidence" value="ECO:0007669"/>
    <property type="project" value="UniProtKB-KW"/>
</dbReference>
<dbReference type="InterPro" id="IPR003593">
    <property type="entry name" value="AAA+_ATPase"/>
</dbReference>
<keyword evidence="10" id="KW-1185">Reference proteome</keyword>
<protein>
    <submittedName>
        <fullName evidence="9">Fis family transcriptional regulator</fullName>
    </submittedName>
</protein>
<dbReference type="Pfam" id="PF13426">
    <property type="entry name" value="PAS_9"/>
    <property type="match status" value="1"/>
</dbReference>
<keyword evidence="2" id="KW-0067">ATP-binding</keyword>
<dbReference type="InterPro" id="IPR025943">
    <property type="entry name" value="Sigma_54_int_dom_ATP-bd_2"/>
</dbReference>
<evidence type="ECO:0000256" key="5">
    <source>
        <dbReference type="ARBA" id="ARBA00023163"/>
    </source>
</evidence>
<dbReference type="NCBIfam" id="TIGR00229">
    <property type="entry name" value="sensory_box"/>
    <property type="match status" value="1"/>
</dbReference>
<dbReference type="PROSITE" id="PS00688">
    <property type="entry name" value="SIGMA54_INTERACT_3"/>
    <property type="match status" value="1"/>
</dbReference>
<evidence type="ECO:0000259" key="6">
    <source>
        <dbReference type="PROSITE" id="PS50045"/>
    </source>
</evidence>
<accession>A0A3G1KYE9</accession>
<dbReference type="InterPro" id="IPR025944">
    <property type="entry name" value="Sigma_54_int_dom_CS"/>
</dbReference>
<dbReference type="PROSITE" id="PS50113">
    <property type="entry name" value="PAC"/>
    <property type="match status" value="1"/>
</dbReference>
<dbReference type="Proteomes" id="UP000323521">
    <property type="component" value="Chromosome"/>
</dbReference>
<dbReference type="Gene3D" id="3.40.50.300">
    <property type="entry name" value="P-loop containing nucleotide triphosphate hydrolases"/>
    <property type="match status" value="1"/>
</dbReference>
<organism evidence="9 10">
    <name type="scientific">Formimonas warabiya</name>
    <dbReference type="NCBI Taxonomy" id="1761012"/>
    <lineage>
        <taxon>Bacteria</taxon>
        <taxon>Bacillati</taxon>
        <taxon>Bacillota</taxon>
        <taxon>Clostridia</taxon>
        <taxon>Eubacteriales</taxon>
        <taxon>Peptococcaceae</taxon>
        <taxon>Candidatus Formimonas</taxon>
    </lineage>
</organism>
<name>A0A3G1KYE9_FORW1</name>
<dbReference type="InterPro" id="IPR035965">
    <property type="entry name" value="PAS-like_dom_sf"/>
</dbReference>
<dbReference type="GO" id="GO:0003677">
    <property type="term" value="F:DNA binding"/>
    <property type="evidence" value="ECO:0007669"/>
    <property type="project" value="UniProtKB-KW"/>
</dbReference>
<dbReference type="PROSITE" id="PS00675">
    <property type="entry name" value="SIGMA54_INTERACT_1"/>
    <property type="match status" value="1"/>
</dbReference>
<evidence type="ECO:0000259" key="7">
    <source>
        <dbReference type="PROSITE" id="PS50112"/>
    </source>
</evidence>
<dbReference type="AlphaFoldDB" id="A0A3G1KYE9"/>
<dbReference type="KEGG" id="fwa:DCMF_24635"/>
<dbReference type="EMBL" id="CP017634">
    <property type="protein sequence ID" value="ATW27514.1"/>
    <property type="molecule type" value="Genomic_DNA"/>
</dbReference>
<evidence type="ECO:0000259" key="8">
    <source>
        <dbReference type="PROSITE" id="PS50113"/>
    </source>
</evidence>
<dbReference type="GO" id="GO:0006355">
    <property type="term" value="P:regulation of DNA-templated transcription"/>
    <property type="evidence" value="ECO:0007669"/>
    <property type="project" value="InterPro"/>
</dbReference>
<dbReference type="RefSeq" id="WP_148136882.1">
    <property type="nucleotide sequence ID" value="NZ_CP017634.1"/>
</dbReference>
<dbReference type="PROSITE" id="PS50112">
    <property type="entry name" value="PAS"/>
    <property type="match status" value="1"/>
</dbReference>
<evidence type="ECO:0000313" key="9">
    <source>
        <dbReference type="EMBL" id="ATW27514.1"/>
    </source>
</evidence>
<feature type="domain" description="Sigma-54 factor interaction" evidence="6">
    <location>
        <begin position="136"/>
        <end position="365"/>
    </location>
</feature>
<sequence length="451" mass="50555">MKPEGGLSPQILDSVADGVFTVDHQWKITTFNRAAEVITGISQKDALGCPCRDIFHSDICDGACILKQSIESGRPITNKSIHIIKPTGEKIPVSISAAPLKKENGEIIGGVETFRDMSEVTQLRKELQKSYNLYDIISKNDSMQRLFHILPDLAKSDSTVLILGESGTGKELVARAVHNLSDRNRKPMVVVNCGALPDTLLESELFGYLAGAFTDAKKDKPGYFARAEGGTIFLDEIGDVSPALQVKLLRVLQERTYVPLGGVMPVKADVRVIAATNKDLETLVQEAKFRQDLYYRINIAQVKLPSLQNRKEDIPLLADHFVRRFNHLKGRHVLGLAPETLAILMKYDYPGNIRELENIIEYAFILCHHGLILPEHLPEKFQSHPGKDLHVTGKTFKLAEIKKAAVLESLNRNNWKRMAVCRELGISKGTLRRMIQEYQIVEPESWRHHES</sequence>
<dbReference type="Pfam" id="PF25601">
    <property type="entry name" value="AAA_lid_14"/>
    <property type="match status" value="1"/>
</dbReference>
<evidence type="ECO:0000256" key="3">
    <source>
        <dbReference type="ARBA" id="ARBA00023015"/>
    </source>
</evidence>
<dbReference type="OrthoDB" id="9803970at2"/>
<evidence type="ECO:0000256" key="4">
    <source>
        <dbReference type="ARBA" id="ARBA00023125"/>
    </source>
</evidence>
<dbReference type="FunFam" id="3.40.50.300:FF:000006">
    <property type="entry name" value="DNA-binding transcriptional regulator NtrC"/>
    <property type="match status" value="1"/>
</dbReference>
<dbReference type="CDD" id="cd00130">
    <property type="entry name" value="PAS"/>
    <property type="match status" value="1"/>
</dbReference>
<dbReference type="PROSITE" id="PS50045">
    <property type="entry name" value="SIGMA54_INTERACT_4"/>
    <property type="match status" value="1"/>
</dbReference>
<dbReference type="SUPFAM" id="SSF55785">
    <property type="entry name" value="PYP-like sensor domain (PAS domain)"/>
    <property type="match status" value="1"/>
</dbReference>
<feature type="domain" description="PAS" evidence="7">
    <location>
        <begin position="10"/>
        <end position="58"/>
    </location>
</feature>
<dbReference type="InterPro" id="IPR027417">
    <property type="entry name" value="P-loop_NTPase"/>
</dbReference>
<dbReference type="SUPFAM" id="SSF52540">
    <property type="entry name" value="P-loop containing nucleoside triphosphate hydrolases"/>
    <property type="match status" value="1"/>
</dbReference>
<dbReference type="InterPro" id="IPR058031">
    <property type="entry name" value="AAA_lid_NorR"/>
</dbReference>
<evidence type="ECO:0000256" key="1">
    <source>
        <dbReference type="ARBA" id="ARBA00022741"/>
    </source>
</evidence>
<dbReference type="PANTHER" id="PTHR32071">
    <property type="entry name" value="TRANSCRIPTIONAL REGULATORY PROTEIN"/>
    <property type="match status" value="1"/>
</dbReference>